<comment type="similarity">
    <text evidence="2">Belongs to the TMEM256 family.</text>
</comment>
<comment type="subcellular location">
    <subcellularLocation>
        <location evidence="1">Membrane</location>
        <topology evidence="1">Multi-pass membrane protein</topology>
    </subcellularLocation>
</comment>
<dbReference type="PANTHER" id="PTHR43461:SF1">
    <property type="entry name" value="TRANSMEMBRANE PROTEIN 256"/>
    <property type="match status" value="1"/>
</dbReference>
<dbReference type="EMBL" id="CAJHNH020002142">
    <property type="protein sequence ID" value="CAG5125718.1"/>
    <property type="molecule type" value="Genomic_DNA"/>
</dbReference>
<organism evidence="7 8">
    <name type="scientific">Candidula unifasciata</name>
    <dbReference type="NCBI Taxonomy" id="100452"/>
    <lineage>
        <taxon>Eukaryota</taxon>
        <taxon>Metazoa</taxon>
        <taxon>Spiralia</taxon>
        <taxon>Lophotrochozoa</taxon>
        <taxon>Mollusca</taxon>
        <taxon>Gastropoda</taxon>
        <taxon>Heterobranchia</taxon>
        <taxon>Euthyneura</taxon>
        <taxon>Panpulmonata</taxon>
        <taxon>Eupulmonata</taxon>
        <taxon>Stylommatophora</taxon>
        <taxon>Helicina</taxon>
        <taxon>Helicoidea</taxon>
        <taxon>Geomitridae</taxon>
        <taxon>Candidula</taxon>
    </lineage>
</organism>
<evidence type="ECO:0000256" key="4">
    <source>
        <dbReference type="ARBA" id="ARBA00022989"/>
    </source>
</evidence>
<dbReference type="Pfam" id="PF04241">
    <property type="entry name" value="DUF423"/>
    <property type="match status" value="1"/>
</dbReference>
<evidence type="ECO:0000313" key="7">
    <source>
        <dbReference type="EMBL" id="CAG5125718.1"/>
    </source>
</evidence>
<evidence type="ECO:0000256" key="3">
    <source>
        <dbReference type="ARBA" id="ARBA00022692"/>
    </source>
</evidence>
<dbReference type="AlphaFoldDB" id="A0A8S3ZBY6"/>
<evidence type="ECO:0000256" key="2">
    <source>
        <dbReference type="ARBA" id="ARBA00006208"/>
    </source>
</evidence>
<dbReference type="Proteomes" id="UP000678393">
    <property type="component" value="Unassembled WGS sequence"/>
</dbReference>
<accession>A0A8S3ZBY6</accession>
<name>A0A8S3ZBY6_9EUPU</name>
<gene>
    <name evidence="7" type="ORF">CUNI_LOCUS11276</name>
</gene>
<dbReference type="InterPro" id="IPR006696">
    <property type="entry name" value="DUF423"/>
</dbReference>
<feature type="transmembrane region" description="Helical" evidence="6">
    <location>
        <begin position="108"/>
        <end position="127"/>
    </location>
</feature>
<evidence type="ECO:0000256" key="5">
    <source>
        <dbReference type="ARBA" id="ARBA00023136"/>
    </source>
</evidence>
<evidence type="ECO:0000313" key="8">
    <source>
        <dbReference type="Proteomes" id="UP000678393"/>
    </source>
</evidence>
<keyword evidence="3 6" id="KW-0812">Transmembrane</keyword>
<dbReference type="PANTHER" id="PTHR43461">
    <property type="entry name" value="TRANSMEMBRANE PROTEIN 256"/>
    <property type="match status" value="1"/>
</dbReference>
<dbReference type="GO" id="GO:0016020">
    <property type="term" value="C:membrane"/>
    <property type="evidence" value="ECO:0007669"/>
    <property type="project" value="UniProtKB-SubCell"/>
</dbReference>
<keyword evidence="5 6" id="KW-0472">Membrane</keyword>
<protein>
    <recommendedName>
        <fullName evidence="9">Transmembrane protein 256 homolog</fullName>
    </recommendedName>
</protein>
<sequence length="156" mass="17174">MADILKDLGGALNSIYYSLPQLLPQPKEIEKVIVKEVAMFRIPQGSRTFIRIAGLSGALAVALGAYGSHVFRQKEIDERLKDTFEIANKYHLIHTLALLAVPFAKKPVLTGTLMTVGLSLFCGSCYYHALTANTVIRKVTPYGGFLLIFAWASFVL</sequence>
<comment type="caution">
    <text evidence="7">The sequence shown here is derived from an EMBL/GenBank/DDBJ whole genome shotgun (WGS) entry which is preliminary data.</text>
</comment>
<dbReference type="OrthoDB" id="269173at2759"/>
<reference evidence="7" key="1">
    <citation type="submission" date="2021-04" db="EMBL/GenBank/DDBJ databases">
        <authorList>
            <consortium name="Molecular Ecology Group"/>
        </authorList>
    </citation>
    <scope>NUCLEOTIDE SEQUENCE</scope>
</reference>
<feature type="transmembrane region" description="Helical" evidence="6">
    <location>
        <begin position="49"/>
        <end position="71"/>
    </location>
</feature>
<evidence type="ECO:0008006" key="9">
    <source>
        <dbReference type="Google" id="ProtNLM"/>
    </source>
</evidence>
<keyword evidence="8" id="KW-1185">Reference proteome</keyword>
<proteinExistence type="inferred from homology"/>
<keyword evidence="4 6" id="KW-1133">Transmembrane helix</keyword>
<evidence type="ECO:0000256" key="6">
    <source>
        <dbReference type="SAM" id="Phobius"/>
    </source>
</evidence>
<evidence type="ECO:0000256" key="1">
    <source>
        <dbReference type="ARBA" id="ARBA00004141"/>
    </source>
</evidence>